<proteinExistence type="predicted"/>
<dbReference type="AlphaFoldDB" id="A0A6A6A2M1"/>
<protein>
    <submittedName>
        <fullName evidence="3">Uncharacterized protein</fullName>
    </submittedName>
</protein>
<reference evidence="3" key="1">
    <citation type="journal article" date="2020" name="Stud. Mycol.">
        <title>101 Dothideomycetes genomes: a test case for predicting lifestyles and emergence of pathogens.</title>
        <authorList>
            <person name="Haridas S."/>
            <person name="Albert R."/>
            <person name="Binder M."/>
            <person name="Bloem J."/>
            <person name="Labutti K."/>
            <person name="Salamov A."/>
            <person name="Andreopoulos B."/>
            <person name="Baker S."/>
            <person name="Barry K."/>
            <person name="Bills G."/>
            <person name="Bluhm B."/>
            <person name="Cannon C."/>
            <person name="Castanera R."/>
            <person name="Culley D."/>
            <person name="Daum C."/>
            <person name="Ezra D."/>
            <person name="Gonzalez J."/>
            <person name="Henrissat B."/>
            <person name="Kuo A."/>
            <person name="Liang C."/>
            <person name="Lipzen A."/>
            <person name="Lutzoni F."/>
            <person name="Magnuson J."/>
            <person name="Mondo S."/>
            <person name="Nolan M."/>
            <person name="Ohm R."/>
            <person name="Pangilinan J."/>
            <person name="Park H.-J."/>
            <person name="Ramirez L."/>
            <person name="Alfaro M."/>
            <person name="Sun H."/>
            <person name="Tritt A."/>
            <person name="Yoshinaga Y."/>
            <person name="Zwiers L.-H."/>
            <person name="Turgeon B."/>
            <person name="Goodwin S."/>
            <person name="Spatafora J."/>
            <person name="Crous P."/>
            <person name="Grigoriev I."/>
        </authorList>
    </citation>
    <scope>NUCLEOTIDE SEQUENCE</scope>
    <source>
        <strain evidence="3">CBS 119687</strain>
    </source>
</reference>
<organism evidence="3 4">
    <name type="scientific">Dothidotthia symphoricarpi CBS 119687</name>
    <dbReference type="NCBI Taxonomy" id="1392245"/>
    <lineage>
        <taxon>Eukaryota</taxon>
        <taxon>Fungi</taxon>
        <taxon>Dikarya</taxon>
        <taxon>Ascomycota</taxon>
        <taxon>Pezizomycotina</taxon>
        <taxon>Dothideomycetes</taxon>
        <taxon>Pleosporomycetidae</taxon>
        <taxon>Pleosporales</taxon>
        <taxon>Dothidotthiaceae</taxon>
        <taxon>Dothidotthia</taxon>
    </lineage>
</organism>
<evidence type="ECO:0000313" key="3">
    <source>
        <dbReference type="EMBL" id="KAF2124821.1"/>
    </source>
</evidence>
<feature type="region of interest" description="Disordered" evidence="1">
    <location>
        <begin position="1"/>
        <end position="24"/>
    </location>
</feature>
<sequence>MSTTTASKMANDTEAQQTSPPSCSSRNIELENVAQIPRVMSSRVERGCFTLPNMPKIFHNKKFCFAIWSLVYIGLCGVVTEFPIEIGEKIIICIFAVPVRLPTASSNADIADKQDLHGFAFSSSYNVYCCSEQFHYRGRSLATYHARLRSWMCFYISGV</sequence>
<dbReference type="Proteomes" id="UP000799771">
    <property type="component" value="Unassembled WGS sequence"/>
</dbReference>
<dbReference type="EMBL" id="ML977518">
    <property type="protein sequence ID" value="KAF2124821.1"/>
    <property type="molecule type" value="Genomic_DNA"/>
</dbReference>
<keyword evidence="4" id="KW-1185">Reference proteome</keyword>
<dbReference type="RefSeq" id="XP_033519214.1">
    <property type="nucleotide sequence ID" value="XM_033662029.1"/>
</dbReference>
<evidence type="ECO:0000256" key="2">
    <source>
        <dbReference type="SAM" id="Phobius"/>
    </source>
</evidence>
<accession>A0A6A6A2M1</accession>
<keyword evidence="2" id="KW-0812">Transmembrane</keyword>
<evidence type="ECO:0000256" key="1">
    <source>
        <dbReference type="SAM" id="MobiDB-lite"/>
    </source>
</evidence>
<feature type="transmembrane region" description="Helical" evidence="2">
    <location>
        <begin position="63"/>
        <end position="84"/>
    </location>
</feature>
<gene>
    <name evidence="3" type="ORF">P153DRAFT_128593</name>
</gene>
<keyword evidence="2" id="KW-1133">Transmembrane helix</keyword>
<keyword evidence="2" id="KW-0472">Membrane</keyword>
<name>A0A6A6A2M1_9PLEO</name>
<dbReference type="GeneID" id="54402461"/>
<evidence type="ECO:0000313" key="4">
    <source>
        <dbReference type="Proteomes" id="UP000799771"/>
    </source>
</evidence>